<comment type="similarity">
    <text evidence="12 14">Belongs to the TonB-dependent receptor family.</text>
</comment>
<evidence type="ECO:0000256" key="15">
    <source>
        <dbReference type="SAM" id="MobiDB-lite"/>
    </source>
</evidence>
<comment type="subcellular location">
    <subcellularLocation>
        <location evidence="1 12">Cell outer membrane</location>
        <topology evidence="1 12">Multi-pass membrane protein</topology>
    </subcellularLocation>
</comment>
<evidence type="ECO:0000313" key="20">
    <source>
        <dbReference type="Proteomes" id="UP000291822"/>
    </source>
</evidence>
<dbReference type="Pfam" id="PF07715">
    <property type="entry name" value="Plug"/>
    <property type="match status" value="1"/>
</dbReference>
<keyword evidence="4" id="KW-0410">Iron transport</keyword>
<dbReference type="EMBL" id="SJTG01000004">
    <property type="protein sequence ID" value="TCI07899.1"/>
    <property type="molecule type" value="Genomic_DNA"/>
</dbReference>
<reference evidence="19 20" key="1">
    <citation type="submission" date="2019-02" db="EMBL/GenBank/DDBJ databases">
        <title>Dyella amyloliquefaciens sp. nov., isolated from forest soil.</title>
        <authorList>
            <person name="Gao Z.-H."/>
            <person name="Qiu L.-H."/>
        </authorList>
    </citation>
    <scope>NUCLEOTIDE SEQUENCE [LARGE SCALE GENOMIC DNA]</scope>
    <source>
        <strain evidence="19 20">KACC 12747</strain>
    </source>
</reference>
<evidence type="ECO:0000256" key="4">
    <source>
        <dbReference type="ARBA" id="ARBA00022496"/>
    </source>
</evidence>
<dbReference type="Gene3D" id="2.40.170.20">
    <property type="entry name" value="TonB-dependent receptor, beta-barrel domain"/>
    <property type="match status" value="1"/>
</dbReference>
<dbReference type="InterPro" id="IPR039426">
    <property type="entry name" value="TonB-dep_rcpt-like"/>
</dbReference>
<dbReference type="InterPro" id="IPR000531">
    <property type="entry name" value="Beta-barrel_TonB"/>
</dbReference>
<keyword evidence="7" id="KW-0408">Iron</keyword>
<evidence type="ECO:0000256" key="2">
    <source>
        <dbReference type="ARBA" id="ARBA00022448"/>
    </source>
</evidence>
<keyword evidence="6 16" id="KW-0732">Signal</keyword>
<accession>A0A4R0YHR3</accession>
<name>A0A4R0YHR3_9GAMM</name>
<evidence type="ECO:0000256" key="14">
    <source>
        <dbReference type="RuleBase" id="RU003357"/>
    </source>
</evidence>
<evidence type="ECO:0000313" key="19">
    <source>
        <dbReference type="EMBL" id="TCI07899.1"/>
    </source>
</evidence>
<keyword evidence="11 12" id="KW-0998">Cell outer membrane</keyword>
<evidence type="ECO:0000256" key="16">
    <source>
        <dbReference type="SAM" id="SignalP"/>
    </source>
</evidence>
<evidence type="ECO:0000259" key="17">
    <source>
        <dbReference type="Pfam" id="PF00593"/>
    </source>
</evidence>
<dbReference type="PROSITE" id="PS52016">
    <property type="entry name" value="TONB_DEPENDENT_REC_3"/>
    <property type="match status" value="1"/>
</dbReference>
<evidence type="ECO:0000256" key="3">
    <source>
        <dbReference type="ARBA" id="ARBA00022452"/>
    </source>
</evidence>
<dbReference type="GO" id="GO:0006826">
    <property type="term" value="P:iron ion transport"/>
    <property type="evidence" value="ECO:0007669"/>
    <property type="project" value="UniProtKB-KW"/>
</dbReference>
<evidence type="ECO:0000256" key="6">
    <source>
        <dbReference type="ARBA" id="ARBA00022729"/>
    </source>
</evidence>
<keyword evidence="19" id="KW-0675">Receptor</keyword>
<keyword evidence="8" id="KW-0406">Ion transport</keyword>
<evidence type="ECO:0000259" key="18">
    <source>
        <dbReference type="Pfam" id="PF07715"/>
    </source>
</evidence>
<evidence type="ECO:0000256" key="8">
    <source>
        <dbReference type="ARBA" id="ARBA00023065"/>
    </source>
</evidence>
<dbReference type="InterPro" id="IPR012910">
    <property type="entry name" value="Plug_dom"/>
</dbReference>
<proteinExistence type="inferred from homology"/>
<evidence type="ECO:0000256" key="13">
    <source>
        <dbReference type="PROSITE-ProRule" id="PRU10144"/>
    </source>
</evidence>
<evidence type="ECO:0000256" key="1">
    <source>
        <dbReference type="ARBA" id="ARBA00004571"/>
    </source>
</evidence>
<keyword evidence="3 12" id="KW-1134">Transmembrane beta strand</keyword>
<organism evidence="19 20">
    <name type="scientific">Dyella soli</name>
    <dbReference type="NCBI Taxonomy" id="522319"/>
    <lineage>
        <taxon>Bacteria</taxon>
        <taxon>Pseudomonadati</taxon>
        <taxon>Pseudomonadota</taxon>
        <taxon>Gammaproteobacteria</taxon>
        <taxon>Lysobacterales</taxon>
        <taxon>Rhodanobacteraceae</taxon>
        <taxon>Dyella</taxon>
    </lineage>
</organism>
<comment type="caution">
    <text evidence="19">The sequence shown here is derived from an EMBL/GenBank/DDBJ whole genome shotgun (WGS) entry which is preliminary data.</text>
</comment>
<feature type="signal peptide" evidence="16">
    <location>
        <begin position="1"/>
        <end position="42"/>
    </location>
</feature>
<dbReference type="Pfam" id="PF00593">
    <property type="entry name" value="TonB_dep_Rec_b-barrel"/>
    <property type="match status" value="1"/>
</dbReference>
<dbReference type="GO" id="GO:0009279">
    <property type="term" value="C:cell outer membrane"/>
    <property type="evidence" value="ECO:0007669"/>
    <property type="project" value="UniProtKB-SubCell"/>
</dbReference>
<feature type="short sequence motif" description="TonB C-terminal box" evidence="13">
    <location>
        <begin position="765"/>
        <end position="782"/>
    </location>
</feature>
<sequence>MEKGLSLSPGGGVVNNVRSPFVRRHICTAIAVVLMGPLAAHAYPGDGDEAATSAQGQAQTTQSTDAKTSTSPDKKPVELGTVMVSANKRSERLQDVPMAVSVMSDTQLERQHAVNFADYATQIPGMNFISSGEGQTQLVLRGITSGSGQPNATVGTYIDDSPYGSSTVYSAGSVLTPDIDPSDLQRIEVLRGPQGTLYGSNTLGGLVKFVSTPPDATQASGRLSADASSVDGGGNGFGVRAMGNVPLIKDQLALRVNAYSRTDPGYIDNVNTGDKEVNEVKVDGGRAQLLWTPNAMWNVRLSALAQNLNSDGIGNGGVDVDPNTLRPIYGDDKQWRAAGTGLFKLKYRLYDLSINGDFGWAKLVSTTSYGTLRLNENVDATQAYGPLLNPAFGIDNGGYSIAQRIALNKTTQELRLQSPTDQAWEWRVGVFYTQEKTTDTQDVMSFDALTGTPIALPTLASLAIGPAKFTEWAGYGDLTWHATDKLSVQVGARYSSDDTTYKQTGDGALTGPSDFQTRSKDHPTTYLFSPSYKITPDTMTYLRIASGFRPGGPNVGVPPGLGAPLSFGPDKLTSYELGLKSLFLEHRMSVELAAFYIDWKQVQLTTSTGGFSFLGNGGKASSEGLEASWRYSPVAGLTLWANATYTKAELKADTPPGGLYGYKGDTLPYVPKWNGNLGVDYNFPLGEGWSGFVGGNYSYVGSRESDFNAVPSPRIHLPSYSNIGLQAGVNRANWTVTLYAKNLTNQRGITSTAALTLDPTASPYQASYQTPRTIGISASVDF</sequence>
<dbReference type="Proteomes" id="UP000291822">
    <property type="component" value="Unassembled WGS sequence"/>
</dbReference>
<evidence type="ECO:0000256" key="11">
    <source>
        <dbReference type="ARBA" id="ARBA00023237"/>
    </source>
</evidence>
<feature type="region of interest" description="Disordered" evidence="15">
    <location>
        <begin position="46"/>
        <end position="79"/>
    </location>
</feature>
<dbReference type="SUPFAM" id="SSF56935">
    <property type="entry name" value="Porins"/>
    <property type="match status" value="1"/>
</dbReference>
<feature type="domain" description="TonB-dependent receptor plug" evidence="18">
    <location>
        <begin position="93"/>
        <end position="205"/>
    </location>
</feature>
<keyword evidence="10 12" id="KW-0472">Membrane</keyword>
<feature type="compositionally biased region" description="Low complexity" evidence="15">
    <location>
        <begin position="50"/>
        <end position="64"/>
    </location>
</feature>
<protein>
    <submittedName>
        <fullName evidence="19">TonB-dependent receptor</fullName>
    </submittedName>
</protein>
<keyword evidence="9 14" id="KW-0798">TonB box</keyword>
<evidence type="ECO:0000256" key="12">
    <source>
        <dbReference type="PROSITE-ProRule" id="PRU01360"/>
    </source>
</evidence>
<evidence type="ECO:0000256" key="10">
    <source>
        <dbReference type="ARBA" id="ARBA00023136"/>
    </source>
</evidence>
<dbReference type="InterPro" id="IPR036942">
    <property type="entry name" value="Beta-barrel_TonB_sf"/>
</dbReference>
<feature type="chain" id="PRO_5020199683" evidence="16">
    <location>
        <begin position="43"/>
        <end position="782"/>
    </location>
</feature>
<gene>
    <name evidence="19" type="ORF">EZM97_24825</name>
</gene>
<dbReference type="InterPro" id="IPR010917">
    <property type="entry name" value="TonB_rcpt_CS"/>
</dbReference>
<evidence type="ECO:0000256" key="5">
    <source>
        <dbReference type="ARBA" id="ARBA00022692"/>
    </source>
</evidence>
<dbReference type="CDD" id="cd01347">
    <property type="entry name" value="ligand_gated_channel"/>
    <property type="match status" value="1"/>
</dbReference>
<dbReference type="AlphaFoldDB" id="A0A4R0YHR3"/>
<dbReference type="PANTHER" id="PTHR32552:SF81">
    <property type="entry name" value="TONB-DEPENDENT OUTER MEMBRANE RECEPTOR"/>
    <property type="match status" value="1"/>
</dbReference>
<evidence type="ECO:0000256" key="9">
    <source>
        <dbReference type="ARBA" id="ARBA00023077"/>
    </source>
</evidence>
<feature type="domain" description="TonB-dependent receptor-like beta-barrel" evidence="17">
    <location>
        <begin position="315"/>
        <end position="743"/>
    </location>
</feature>
<evidence type="ECO:0000256" key="7">
    <source>
        <dbReference type="ARBA" id="ARBA00023004"/>
    </source>
</evidence>
<dbReference type="PANTHER" id="PTHR32552">
    <property type="entry name" value="FERRICHROME IRON RECEPTOR-RELATED"/>
    <property type="match status" value="1"/>
</dbReference>
<keyword evidence="20" id="KW-1185">Reference proteome</keyword>
<keyword evidence="5 12" id="KW-0812">Transmembrane</keyword>
<keyword evidence="2 12" id="KW-0813">Transport</keyword>
<dbReference type="PROSITE" id="PS01156">
    <property type="entry name" value="TONB_DEPENDENT_REC_2"/>
    <property type="match status" value="1"/>
</dbReference>